<name>C0GAP5_9HYPH</name>
<accession>C0GAP5</accession>
<evidence type="ECO:0000313" key="2">
    <source>
        <dbReference type="Proteomes" id="UP000003678"/>
    </source>
</evidence>
<proteinExistence type="predicted"/>
<reference evidence="1 2" key="1">
    <citation type="submission" date="2009-03" db="EMBL/GenBank/DDBJ databases">
        <authorList>
            <person name="Setubal J.C."/>
            <person name="Boyle S."/>
            <person name="Crasta O.R."/>
            <person name="Gillespie J.J."/>
            <person name="Kenyon R.W."/>
            <person name="Lu J."/>
            <person name="Mane S."/>
            <person name="Nagrani S."/>
            <person name="Shallom J.M."/>
            <person name="Shallom S."/>
            <person name="Shukla M."/>
            <person name="Snyder E.E."/>
            <person name="Sobral B.W."/>
            <person name="Wattam A.R."/>
            <person name="Will R."/>
            <person name="Williams K."/>
            <person name="Yoo H."/>
            <person name="Bruce D.H."/>
            <person name="Detter C."/>
            <person name="Munk C."/>
            <person name="Brettin T.S."/>
            <person name="Ficht T."/>
        </authorList>
    </citation>
    <scope>NUCLEOTIDE SEQUENCE [LARGE SCALE GENOMIC DNA]</scope>
    <source>
        <strain evidence="1 2">Cudo</strain>
    </source>
</reference>
<dbReference type="AlphaFoldDB" id="C0GAP5"/>
<dbReference type="Proteomes" id="UP000003678">
    <property type="component" value="Unassembled WGS sequence"/>
</dbReference>
<dbReference type="EMBL" id="ACJD01000007">
    <property type="protein sequence ID" value="EEH12913.1"/>
    <property type="molecule type" value="Genomic_DNA"/>
</dbReference>
<organism evidence="1 2">
    <name type="scientific">Brucella ceti str. Cudo</name>
    <dbReference type="NCBI Taxonomy" id="595497"/>
    <lineage>
        <taxon>Bacteria</taxon>
        <taxon>Pseudomonadati</taxon>
        <taxon>Pseudomonadota</taxon>
        <taxon>Alphaproteobacteria</taxon>
        <taxon>Hyphomicrobiales</taxon>
        <taxon>Brucellaceae</taxon>
        <taxon>Brucella/Ochrobactrum group</taxon>
        <taxon>Brucella</taxon>
    </lineage>
</organism>
<sequence>MIAQSGQCITHSGKAEALRWIRLAKAFWLMPWK</sequence>
<protein>
    <submittedName>
        <fullName evidence="1">Uncharacterized protein</fullName>
    </submittedName>
</protein>
<comment type="caution">
    <text evidence="1">The sequence shown here is derived from an EMBL/GenBank/DDBJ whole genome shotgun (WGS) entry which is preliminary data.</text>
</comment>
<gene>
    <name evidence="1" type="ORF">BCETI_7000366</name>
</gene>
<evidence type="ECO:0000313" key="1">
    <source>
        <dbReference type="EMBL" id="EEH12913.1"/>
    </source>
</evidence>